<proteinExistence type="predicted"/>
<evidence type="ECO:0000313" key="4">
    <source>
        <dbReference type="Proteomes" id="UP000005226"/>
    </source>
</evidence>
<name>A0A674MQM4_TAKRU</name>
<dbReference type="InterPro" id="IPR000953">
    <property type="entry name" value="Chromo/chromo_shadow_dom"/>
</dbReference>
<comment type="subcellular location">
    <subcellularLocation>
        <location evidence="1">Nucleus</location>
    </subcellularLocation>
</comment>
<dbReference type="PROSITE" id="PS50013">
    <property type="entry name" value="CHROMO_2"/>
    <property type="match status" value="1"/>
</dbReference>
<evidence type="ECO:0000259" key="2">
    <source>
        <dbReference type="PROSITE" id="PS50013"/>
    </source>
</evidence>
<dbReference type="Proteomes" id="UP000005226">
    <property type="component" value="Chromosome 9"/>
</dbReference>
<reference evidence="3" key="3">
    <citation type="submission" date="2025-09" db="UniProtKB">
        <authorList>
            <consortium name="Ensembl"/>
        </authorList>
    </citation>
    <scope>IDENTIFICATION</scope>
</reference>
<accession>A0A674MQM4</accession>
<dbReference type="SMART" id="SM00298">
    <property type="entry name" value="CHROMO"/>
    <property type="match status" value="1"/>
</dbReference>
<organism evidence="3 4">
    <name type="scientific">Takifugu rubripes</name>
    <name type="common">Japanese pufferfish</name>
    <name type="synonym">Fugu rubripes</name>
    <dbReference type="NCBI Taxonomy" id="31033"/>
    <lineage>
        <taxon>Eukaryota</taxon>
        <taxon>Metazoa</taxon>
        <taxon>Chordata</taxon>
        <taxon>Craniata</taxon>
        <taxon>Vertebrata</taxon>
        <taxon>Euteleostomi</taxon>
        <taxon>Actinopterygii</taxon>
        <taxon>Neopterygii</taxon>
        <taxon>Teleostei</taxon>
        <taxon>Neoteleostei</taxon>
        <taxon>Acanthomorphata</taxon>
        <taxon>Eupercaria</taxon>
        <taxon>Tetraodontiformes</taxon>
        <taxon>Tetradontoidea</taxon>
        <taxon>Tetraodontidae</taxon>
        <taxon>Takifugu</taxon>
    </lineage>
</organism>
<dbReference type="Pfam" id="PF24626">
    <property type="entry name" value="SH3_Tf2-1"/>
    <property type="match status" value="1"/>
</dbReference>
<protein>
    <recommendedName>
        <fullName evidence="2">Chromo domain-containing protein</fullName>
    </recommendedName>
</protein>
<dbReference type="Ensembl" id="ENSTRUT00000061751.1">
    <property type="protein sequence ID" value="ENSTRUP00000063265.1"/>
    <property type="gene ID" value="ENSTRUG00000030903.1"/>
</dbReference>
<dbReference type="SUPFAM" id="SSF54160">
    <property type="entry name" value="Chromo domain-like"/>
    <property type="match status" value="1"/>
</dbReference>
<sequence>MFLDSMEFHKTLCQTADLNSPPRLGQQMWLSSRDLPLQTDSRKLAPRYIGPYPVDKIINPCAVRLRLPASLKIHPPPPTSCATTTPPRLVERHPAYTVNKILDVRRRGRGFQYLVDWEGYGPEERSWIGRSLILDPQLLRDFYLRFPDKPGRTSGGRLAPTLCDLQFFASCFPWLLSTREFVPVPRHCVFVCTFSQWFFPVW</sequence>
<dbReference type="InterPro" id="IPR016197">
    <property type="entry name" value="Chromo-like_dom_sf"/>
</dbReference>
<reference evidence="3 4" key="1">
    <citation type="journal article" date="2011" name="Genome Biol. Evol.">
        <title>Integration of the genetic map and genome assembly of fugu facilitates insights into distinct features of genome evolution in teleosts and mammals.</title>
        <authorList>
            <person name="Kai W."/>
            <person name="Kikuchi K."/>
            <person name="Tohari S."/>
            <person name="Chew A.K."/>
            <person name="Tay A."/>
            <person name="Fujiwara A."/>
            <person name="Hosoya S."/>
            <person name="Suetake H."/>
            <person name="Naruse K."/>
            <person name="Brenner S."/>
            <person name="Suzuki Y."/>
            <person name="Venkatesh B."/>
        </authorList>
    </citation>
    <scope>NUCLEOTIDE SEQUENCE [LARGE SCALE GENOMIC DNA]</scope>
</reference>
<dbReference type="InterPro" id="IPR056924">
    <property type="entry name" value="SH3_Tf2-1"/>
</dbReference>
<dbReference type="GO" id="GO:0005634">
    <property type="term" value="C:nucleus"/>
    <property type="evidence" value="ECO:0007669"/>
    <property type="project" value="UniProtKB-SubCell"/>
</dbReference>
<dbReference type="OMA" id="HLAYDIC"/>
<evidence type="ECO:0000313" key="3">
    <source>
        <dbReference type="Ensembl" id="ENSTRUP00000063265.1"/>
    </source>
</evidence>
<dbReference type="AlphaFoldDB" id="A0A674MQM4"/>
<evidence type="ECO:0000256" key="1">
    <source>
        <dbReference type="ARBA" id="ARBA00004123"/>
    </source>
</evidence>
<dbReference type="Pfam" id="PF00385">
    <property type="entry name" value="Chromo"/>
    <property type="match status" value="1"/>
</dbReference>
<keyword evidence="4" id="KW-1185">Reference proteome</keyword>
<dbReference type="GeneTree" id="ENSGT01120000272038"/>
<dbReference type="InParanoid" id="A0A674MQM4"/>
<feature type="domain" description="Chromo" evidence="2">
    <location>
        <begin position="96"/>
        <end position="154"/>
    </location>
</feature>
<reference evidence="3" key="2">
    <citation type="submission" date="2025-08" db="UniProtKB">
        <authorList>
            <consortium name="Ensembl"/>
        </authorList>
    </citation>
    <scope>IDENTIFICATION</scope>
</reference>
<dbReference type="InterPro" id="IPR023780">
    <property type="entry name" value="Chromo_domain"/>
</dbReference>
<dbReference type="Gene3D" id="2.40.50.40">
    <property type="match status" value="1"/>
</dbReference>